<dbReference type="EMBL" id="JANPWB010000002">
    <property type="protein sequence ID" value="KAJ1206564.1"/>
    <property type="molecule type" value="Genomic_DNA"/>
</dbReference>
<evidence type="ECO:0000313" key="3">
    <source>
        <dbReference type="Proteomes" id="UP001066276"/>
    </source>
</evidence>
<feature type="compositionally biased region" description="Basic and acidic residues" evidence="1">
    <location>
        <begin position="55"/>
        <end position="96"/>
    </location>
</feature>
<keyword evidence="3" id="KW-1185">Reference proteome</keyword>
<feature type="region of interest" description="Disordered" evidence="1">
    <location>
        <begin position="42"/>
        <end position="122"/>
    </location>
</feature>
<accession>A0AAV7W0G5</accession>
<proteinExistence type="predicted"/>
<protein>
    <submittedName>
        <fullName evidence="2">Uncharacterized protein</fullName>
    </submittedName>
</protein>
<dbReference type="Proteomes" id="UP001066276">
    <property type="component" value="Chromosome 1_2"/>
</dbReference>
<name>A0AAV7W0G5_PLEWA</name>
<dbReference type="AlphaFoldDB" id="A0AAV7W0G5"/>
<reference evidence="2" key="1">
    <citation type="journal article" date="2022" name="bioRxiv">
        <title>Sequencing and chromosome-scale assembly of the giantPleurodeles waltlgenome.</title>
        <authorList>
            <person name="Brown T."/>
            <person name="Elewa A."/>
            <person name="Iarovenko S."/>
            <person name="Subramanian E."/>
            <person name="Araus A.J."/>
            <person name="Petzold A."/>
            <person name="Susuki M."/>
            <person name="Suzuki K.-i.T."/>
            <person name="Hayashi T."/>
            <person name="Toyoda A."/>
            <person name="Oliveira C."/>
            <person name="Osipova E."/>
            <person name="Leigh N.D."/>
            <person name="Simon A."/>
            <person name="Yun M.H."/>
        </authorList>
    </citation>
    <scope>NUCLEOTIDE SEQUENCE</scope>
    <source>
        <strain evidence="2">20211129_DDA</strain>
        <tissue evidence="2">Liver</tissue>
    </source>
</reference>
<organism evidence="2 3">
    <name type="scientific">Pleurodeles waltl</name>
    <name type="common">Iberian ribbed newt</name>
    <dbReference type="NCBI Taxonomy" id="8319"/>
    <lineage>
        <taxon>Eukaryota</taxon>
        <taxon>Metazoa</taxon>
        <taxon>Chordata</taxon>
        <taxon>Craniata</taxon>
        <taxon>Vertebrata</taxon>
        <taxon>Euteleostomi</taxon>
        <taxon>Amphibia</taxon>
        <taxon>Batrachia</taxon>
        <taxon>Caudata</taxon>
        <taxon>Salamandroidea</taxon>
        <taxon>Salamandridae</taxon>
        <taxon>Pleurodelinae</taxon>
        <taxon>Pleurodeles</taxon>
    </lineage>
</organism>
<sequence length="145" mass="16100">MSQCGLSTGGQQTDRWDAVGPVECNMATVEGFTAERLCAINGRSDVTDGTQSPTNREELGAEKRQGTEQHEGDERRMKNDSRGEELDHRANSKGQEKSNATQERSMASHPNSRRGTLRALMPRPWRVMAQTKNWVQEVRGSGRGV</sequence>
<gene>
    <name evidence="2" type="ORF">NDU88_001967</name>
</gene>
<comment type="caution">
    <text evidence="2">The sequence shown here is derived from an EMBL/GenBank/DDBJ whole genome shotgun (WGS) entry which is preliminary data.</text>
</comment>
<evidence type="ECO:0000256" key="1">
    <source>
        <dbReference type="SAM" id="MobiDB-lite"/>
    </source>
</evidence>
<feature type="compositionally biased region" description="Polar residues" evidence="1">
    <location>
        <begin position="97"/>
        <end position="110"/>
    </location>
</feature>
<evidence type="ECO:0000313" key="2">
    <source>
        <dbReference type="EMBL" id="KAJ1206564.1"/>
    </source>
</evidence>